<gene>
    <name evidence="2" type="ORF">DL764_007434</name>
</gene>
<reference evidence="2 3" key="1">
    <citation type="submission" date="2018-06" db="EMBL/GenBank/DDBJ databases">
        <title>Complete Genomes of Monosporascus.</title>
        <authorList>
            <person name="Robinson A.J."/>
            <person name="Natvig D.O."/>
        </authorList>
    </citation>
    <scope>NUCLEOTIDE SEQUENCE [LARGE SCALE GENOMIC DNA]</scope>
    <source>
        <strain evidence="2 3">CBS 110550</strain>
    </source>
</reference>
<comment type="caution">
    <text evidence="2">The sequence shown here is derived from an EMBL/GenBank/DDBJ whole genome shotgun (WGS) entry which is preliminary data.</text>
</comment>
<proteinExistence type="predicted"/>
<accession>A0A4Q4T0U7</accession>
<sequence>MIRTPVVDDLRPLEHVQLGSHHQPHAHSMVTLHVNPRHVRTQSPPPTDAAQGRGHDLLHQLVRPERFGYPERQSPSPPFVCGVTCWRYLRAAMVSTSRGNLLVISDSAMLIEVICASPSSTGSQSLVLRRNAGICYAADYMGRHCLGEDYWTMHTMCDVCEAISPGSHSTESARNALGRGQISREPSEG</sequence>
<name>A0A4Q4T0U7_9PEZI</name>
<feature type="region of interest" description="Disordered" evidence="1">
    <location>
        <begin position="166"/>
        <end position="189"/>
    </location>
</feature>
<evidence type="ECO:0000313" key="2">
    <source>
        <dbReference type="EMBL" id="RYO96653.1"/>
    </source>
</evidence>
<keyword evidence="3" id="KW-1185">Reference proteome</keyword>
<evidence type="ECO:0000313" key="3">
    <source>
        <dbReference type="Proteomes" id="UP000293360"/>
    </source>
</evidence>
<dbReference type="Proteomes" id="UP000293360">
    <property type="component" value="Unassembled WGS sequence"/>
</dbReference>
<organism evidence="2 3">
    <name type="scientific">Monosporascus ibericus</name>
    <dbReference type="NCBI Taxonomy" id="155417"/>
    <lineage>
        <taxon>Eukaryota</taxon>
        <taxon>Fungi</taxon>
        <taxon>Dikarya</taxon>
        <taxon>Ascomycota</taxon>
        <taxon>Pezizomycotina</taxon>
        <taxon>Sordariomycetes</taxon>
        <taxon>Xylariomycetidae</taxon>
        <taxon>Xylariales</taxon>
        <taxon>Xylariales incertae sedis</taxon>
        <taxon>Monosporascus</taxon>
    </lineage>
</organism>
<dbReference type="EMBL" id="QJNU01000508">
    <property type="protein sequence ID" value="RYO96653.1"/>
    <property type="molecule type" value="Genomic_DNA"/>
</dbReference>
<protein>
    <submittedName>
        <fullName evidence="2">Uncharacterized protein</fullName>
    </submittedName>
</protein>
<dbReference type="AlphaFoldDB" id="A0A4Q4T0U7"/>
<evidence type="ECO:0000256" key="1">
    <source>
        <dbReference type="SAM" id="MobiDB-lite"/>
    </source>
</evidence>